<evidence type="ECO:0000256" key="2">
    <source>
        <dbReference type="ARBA" id="ARBA00022723"/>
    </source>
</evidence>
<dbReference type="AlphaFoldDB" id="A0A972G0G7"/>
<feature type="binding site" evidence="4">
    <location>
        <position position="5"/>
    </location>
    <ligand>
        <name>a divalent metal cation</name>
        <dbReference type="ChEBI" id="CHEBI:60240"/>
        <label>1</label>
    </ligand>
</feature>
<dbReference type="GO" id="GO:0016788">
    <property type="term" value="F:hydrolase activity, acting on ester bonds"/>
    <property type="evidence" value="ECO:0007669"/>
    <property type="project" value="InterPro"/>
</dbReference>
<keyword evidence="6" id="KW-1185">Reference proteome</keyword>
<dbReference type="PANTHER" id="PTHR46124">
    <property type="entry name" value="D-AMINOACYL-TRNA DEACYLASE"/>
    <property type="match status" value="1"/>
</dbReference>
<protein>
    <submittedName>
        <fullName evidence="5">TatD family hydrolase</fullName>
    </submittedName>
</protein>
<evidence type="ECO:0000313" key="6">
    <source>
        <dbReference type="Proteomes" id="UP000737113"/>
    </source>
</evidence>
<gene>
    <name evidence="5" type="ORF">HC757_15460</name>
</gene>
<name>A0A972G0G7_9GAMM</name>
<evidence type="ECO:0000256" key="4">
    <source>
        <dbReference type="PIRSR" id="PIRSR005902-1"/>
    </source>
</evidence>
<dbReference type="PROSITE" id="PS01137">
    <property type="entry name" value="TATD_1"/>
    <property type="match status" value="1"/>
</dbReference>
<dbReference type="GO" id="GO:0005829">
    <property type="term" value="C:cytosol"/>
    <property type="evidence" value="ECO:0007669"/>
    <property type="project" value="TreeGrafter"/>
</dbReference>
<dbReference type="EMBL" id="JAAXYH010000013">
    <property type="protein sequence ID" value="NMH66553.1"/>
    <property type="molecule type" value="Genomic_DNA"/>
</dbReference>
<dbReference type="SUPFAM" id="SSF51556">
    <property type="entry name" value="Metallo-dependent hydrolases"/>
    <property type="match status" value="1"/>
</dbReference>
<sequence>MIDTHAHLDFSEFDPDRAAVFAAMAAVGVTGAIIPGVSPSHWDKQLAVAAEFDCYFALGIHPWHCPPVLEPAMSELEALVNRHLGNKRLVAIGECGLDKRHSQPWPLQVAYVQAQLDLAKRTDLPLILHVVKAHGEMLALLKASRPARGGVVHAFSAGPEVACEYIKLGFKLGVGGLVVNPNAKKLHKTLSEMPLDAFVLETDSPAMTPITSAVSRNDPTNLVQFVDEIAQIRKKTNVLISEQLQANARQLFDL</sequence>
<accession>A0A972G0G7</accession>
<dbReference type="FunFam" id="3.20.20.140:FF:000005">
    <property type="entry name" value="TatD family hydrolase"/>
    <property type="match status" value="1"/>
</dbReference>
<feature type="binding site" evidence="4">
    <location>
        <position position="7"/>
    </location>
    <ligand>
        <name>a divalent metal cation</name>
        <dbReference type="ChEBI" id="CHEBI:60240"/>
        <label>1</label>
    </ligand>
</feature>
<dbReference type="Proteomes" id="UP000737113">
    <property type="component" value="Unassembled WGS sequence"/>
</dbReference>
<evidence type="ECO:0000256" key="3">
    <source>
        <dbReference type="ARBA" id="ARBA00022801"/>
    </source>
</evidence>
<dbReference type="InterPro" id="IPR001130">
    <property type="entry name" value="TatD-like"/>
</dbReference>
<keyword evidence="2 4" id="KW-0479">Metal-binding</keyword>
<feature type="binding site" evidence="4">
    <location>
        <position position="203"/>
    </location>
    <ligand>
        <name>a divalent metal cation</name>
        <dbReference type="ChEBI" id="CHEBI:60240"/>
        <label>1</label>
    </ligand>
</feature>
<dbReference type="Pfam" id="PF01026">
    <property type="entry name" value="TatD_DNase"/>
    <property type="match status" value="1"/>
</dbReference>
<dbReference type="RefSeq" id="WP_169565313.1">
    <property type="nucleotide sequence ID" value="NZ_JAAXYH010000013.1"/>
</dbReference>
<dbReference type="PANTHER" id="PTHR46124:SF3">
    <property type="entry name" value="HYDROLASE"/>
    <property type="match status" value="1"/>
</dbReference>
<reference evidence="5" key="1">
    <citation type="submission" date="2020-04" db="EMBL/GenBank/DDBJ databases">
        <title>Description of Shewanella salipaludis sp. nov., isolated from a salt marsh.</title>
        <authorList>
            <person name="Park S."/>
            <person name="Yoon J.-H."/>
        </authorList>
    </citation>
    <scope>NUCLEOTIDE SEQUENCE</scope>
    <source>
        <strain evidence="5">SHSM-M6</strain>
    </source>
</reference>
<dbReference type="PIRSF" id="PIRSF005902">
    <property type="entry name" value="DNase_TatD"/>
    <property type="match status" value="1"/>
</dbReference>
<feature type="binding site" evidence="4">
    <location>
        <position position="153"/>
    </location>
    <ligand>
        <name>a divalent metal cation</name>
        <dbReference type="ChEBI" id="CHEBI:60240"/>
        <label>2</label>
    </ligand>
</feature>
<evidence type="ECO:0000313" key="5">
    <source>
        <dbReference type="EMBL" id="NMH66553.1"/>
    </source>
</evidence>
<dbReference type="InterPro" id="IPR018228">
    <property type="entry name" value="DNase_TatD-rel_CS"/>
</dbReference>
<keyword evidence="3 5" id="KW-0378">Hydrolase</keyword>
<feature type="binding site" evidence="4">
    <location>
        <position position="129"/>
    </location>
    <ligand>
        <name>a divalent metal cation</name>
        <dbReference type="ChEBI" id="CHEBI:60240"/>
        <label>2</label>
    </ligand>
</feature>
<dbReference type="Gene3D" id="3.20.20.140">
    <property type="entry name" value="Metal-dependent hydrolases"/>
    <property type="match status" value="1"/>
</dbReference>
<dbReference type="CDD" id="cd01310">
    <property type="entry name" value="TatD_DNAse"/>
    <property type="match status" value="1"/>
</dbReference>
<dbReference type="InterPro" id="IPR032466">
    <property type="entry name" value="Metal_Hydrolase"/>
</dbReference>
<comment type="similarity">
    <text evidence="1">Belongs to the metallo-dependent hydrolases superfamily. TatD-type hydrolase family.</text>
</comment>
<comment type="caution">
    <text evidence="5">The sequence shown here is derived from an EMBL/GenBank/DDBJ whole genome shotgun (WGS) entry which is preliminary data.</text>
</comment>
<evidence type="ECO:0000256" key="1">
    <source>
        <dbReference type="ARBA" id="ARBA00009275"/>
    </source>
</evidence>
<organism evidence="5 6">
    <name type="scientific">Shewanella salipaludis</name>
    <dbReference type="NCBI Taxonomy" id="2723052"/>
    <lineage>
        <taxon>Bacteria</taxon>
        <taxon>Pseudomonadati</taxon>
        <taxon>Pseudomonadota</taxon>
        <taxon>Gammaproteobacteria</taxon>
        <taxon>Alteromonadales</taxon>
        <taxon>Shewanellaceae</taxon>
        <taxon>Shewanella</taxon>
    </lineage>
</organism>
<proteinExistence type="inferred from homology"/>
<dbReference type="GO" id="GO:0046872">
    <property type="term" value="F:metal ion binding"/>
    <property type="evidence" value="ECO:0007669"/>
    <property type="project" value="UniProtKB-KW"/>
</dbReference>
<feature type="binding site" evidence="4">
    <location>
        <position position="94"/>
    </location>
    <ligand>
        <name>a divalent metal cation</name>
        <dbReference type="ChEBI" id="CHEBI:60240"/>
        <label>1</label>
    </ligand>
</feature>